<dbReference type="AlphaFoldDB" id="A0A3A4NI13"/>
<proteinExistence type="predicted"/>
<dbReference type="SUPFAM" id="SSF51730">
    <property type="entry name" value="FAD-linked oxidoreductase"/>
    <property type="match status" value="1"/>
</dbReference>
<dbReference type="InterPro" id="IPR029041">
    <property type="entry name" value="FAD-linked_oxidoreductase-like"/>
</dbReference>
<reference evidence="2 3" key="1">
    <citation type="journal article" date="2017" name="ISME J.">
        <title>Energy and carbon metabolisms in a deep terrestrial subsurface fluid microbial community.</title>
        <authorList>
            <person name="Momper L."/>
            <person name="Jungbluth S.P."/>
            <person name="Lee M.D."/>
            <person name="Amend J.P."/>
        </authorList>
    </citation>
    <scope>NUCLEOTIDE SEQUENCE [LARGE SCALE GENOMIC DNA]</scope>
    <source>
        <strain evidence="2">SURF_5</strain>
    </source>
</reference>
<evidence type="ECO:0000313" key="3">
    <source>
        <dbReference type="Proteomes" id="UP000265882"/>
    </source>
</evidence>
<evidence type="ECO:0000256" key="1">
    <source>
        <dbReference type="ARBA" id="ARBA00023002"/>
    </source>
</evidence>
<dbReference type="Proteomes" id="UP000265882">
    <property type="component" value="Unassembled WGS sequence"/>
</dbReference>
<comment type="caution">
    <text evidence="2">The sequence shown here is derived from an EMBL/GenBank/DDBJ whole genome shotgun (WGS) entry which is preliminary data.</text>
</comment>
<accession>A0A3A4NI13</accession>
<protein>
    <submittedName>
        <fullName evidence="2">Uncharacterized protein</fullName>
    </submittedName>
</protein>
<keyword evidence="1" id="KW-0560">Oxidoreductase</keyword>
<evidence type="ECO:0000313" key="2">
    <source>
        <dbReference type="EMBL" id="RJP18255.1"/>
    </source>
</evidence>
<sequence length="222" mass="24246">MEKLAEFCTPAVPQFADIIGQMSRLNMFDSIILREEGGIDKIVVAEKLRAHINKDFYLKISCSDKNRIALNCELITAASLGFSRLVLADGPHPLNTRFPSAKPVYDFDALSLLRMLKQAGVPDMTPLHSLAPWRVAICIGGTTKSDLARAEKSLSLGADSFFVSSKESVEQLRRITDRQIILSVQAEAVRDFSSAENEAQKAGADGINVVFNSTGADAWTIS</sequence>
<dbReference type="Gene3D" id="3.20.20.220">
    <property type="match status" value="1"/>
</dbReference>
<dbReference type="EMBL" id="QZKU01000104">
    <property type="protein sequence ID" value="RJP18255.1"/>
    <property type="molecule type" value="Genomic_DNA"/>
</dbReference>
<dbReference type="GO" id="GO:0016491">
    <property type="term" value="F:oxidoreductase activity"/>
    <property type="evidence" value="ECO:0007669"/>
    <property type="project" value="UniProtKB-KW"/>
</dbReference>
<gene>
    <name evidence="2" type="ORF">C4520_14750</name>
</gene>
<organism evidence="2 3">
    <name type="scientific">Abyssobacteria bacterium (strain SURF_5)</name>
    <dbReference type="NCBI Taxonomy" id="2093360"/>
    <lineage>
        <taxon>Bacteria</taxon>
        <taxon>Pseudomonadati</taxon>
        <taxon>Candidatus Hydrogenedentota</taxon>
        <taxon>Candidatus Abyssobacteria</taxon>
    </lineage>
</organism>
<name>A0A3A4NI13_ABYX5</name>